<protein>
    <recommendedName>
        <fullName evidence="5">Large ribosomal subunit protein eL6</fullName>
    </recommendedName>
    <alternativeName>
        <fullName evidence="6">60S ribosomal protein L6</fullName>
    </alternativeName>
</protein>
<dbReference type="GO" id="GO:0022625">
    <property type="term" value="C:cytosolic large ribosomal subunit"/>
    <property type="evidence" value="ECO:0007669"/>
    <property type="project" value="TreeGrafter"/>
</dbReference>
<dbReference type="InterPro" id="IPR014722">
    <property type="entry name" value="Rib_uL2_dom2"/>
</dbReference>
<evidence type="ECO:0000256" key="1">
    <source>
        <dbReference type="ARBA" id="ARBA00010592"/>
    </source>
</evidence>
<sequence>MAGKPRGSKNKVLLGGISRYSRSAMYRRKFLYKRKKIAVKAEKKVEAIFRTKDIKGEDNGKTRNVLLKKSPRFYPTEDFKRRVSSRKHVKQAKLRSSITPGTVLILLAGRHMGKRVVFLKQLESGLLLVTGPFAANGVPLRRVCQTYVISTSTSIDISTLNIPERINDDYFRRASSKKDKGDIFADSKKSYSVNDDRKEDQRNVDTQLLTLIKKVPSLRQYLGSRFSLKHGQFPHKMIF</sequence>
<dbReference type="InterPro" id="IPR008991">
    <property type="entry name" value="Translation_prot_SH3-like_sf"/>
</dbReference>
<keyword evidence="3" id="KW-0687">Ribonucleoprotein</keyword>
<feature type="domain" description="Large ribosomal subunit protein uL6 N-terminal" evidence="8">
    <location>
        <begin position="3"/>
        <end position="47"/>
    </location>
</feature>
<dbReference type="InterPro" id="IPR000915">
    <property type="entry name" value="60S_ribosomal_eL6"/>
</dbReference>
<evidence type="ECO:0000256" key="2">
    <source>
        <dbReference type="ARBA" id="ARBA00022980"/>
    </source>
</evidence>
<dbReference type="EMBL" id="AY857417">
    <property type="protein sequence ID" value="AAX48836.1"/>
    <property type="molecule type" value="mRNA"/>
</dbReference>
<accession>Q4KTI2</accession>
<evidence type="ECO:0000256" key="3">
    <source>
        <dbReference type="ARBA" id="ARBA00023274"/>
    </source>
</evidence>
<dbReference type="FunFam" id="2.30.30.30:FF:000014">
    <property type="entry name" value="60S ribosomal protein L6"/>
    <property type="match status" value="1"/>
</dbReference>
<dbReference type="GO" id="GO:0003723">
    <property type="term" value="F:RNA binding"/>
    <property type="evidence" value="ECO:0007669"/>
    <property type="project" value="TreeGrafter"/>
</dbReference>
<dbReference type="InterPro" id="IPR041997">
    <property type="entry name" value="Ribosomal_eL6_KOW"/>
</dbReference>
<dbReference type="PANTHER" id="PTHR10715">
    <property type="entry name" value="60S RIBOSOMAL PROTEIN L6"/>
    <property type="match status" value="1"/>
</dbReference>
<keyword evidence="2" id="KW-0689">Ribosomal protein</keyword>
<comment type="similarity">
    <text evidence="1">Belongs to the eukaryotic ribosomal protein eL6 family.</text>
</comment>
<reference evidence="9" key="1">
    <citation type="journal article" date="2006" name="Gene">
        <title>The complete set of ribosomal proteins from the marine sponge Suberites domuncula.</title>
        <authorList>
            <person name="Perina D."/>
            <person name="Cetkovic H."/>
            <person name="Harcet M."/>
            <person name="Premzl M."/>
            <person name="Lukic-Bilela L."/>
            <person name="Mueller W.E.G."/>
            <person name="Gamulin V."/>
        </authorList>
    </citation>
    <scope>NUCLEOTIDE SEQUENCE</scope>
</reference>
<dbReference type="InterPro" id="IPR005568">
    <property type="entry name" value="Ribosomal_uL6_N"/>
</dbReference>
<evidence type="ECO:0000259" key="8">
    <source>
        <dbReference type="Pfam" id="PF03868"/>
    </source>
</evidence>
<comment type="subunit">
    <text evidence="7">Component of the large ribosomal subunit. May bind IPO9 with low affinity.</text>
</comment>
<evidence type="ECO:0000256" key="6">
    <source>
        <dbReference type="ARBA" id="ARBA00035351"/>
    </source>
</evidence>
<dbReference type="GO" id="GO:0002181">
    <property type="term" value="P:cytoplasmic translation"/>
    <property type="evidence" value="ECO:0007669"/>
    <property type="project" value="TreeGrafter"/>
</dbReference>
<dbReference type="PANTHER" id="PTHR10715:SF0">
    <property type="entry name" value="LARGE RIBOSOMAL SUBUNIT PROTEIN EL6"/>
    <property type="match status" value="1"/>
</dbReference>
<dbReference type="GO" id="GO:0000027">
    <property type="term" value="P:ribosomal large subunit assembly"/>
    <property type="evidence" value="ECO:0007669"/>
    <property type="project" value="TreeGrafter"/>
</dbReference>
<organism evidence="9">
    <name type="scientific">Suberites domuncula</name>
    <name type="common">Sponge</name>
    <dbReference type="NCBI Taxonomy" id="55567"/>
    <lineage>
        <taxon>Eukaryota</taxon>
        <taxon>Metazoa</taxon>
        <taxon>Porifera</taxon>
        <taxon>Demospongiae</taxon>
        <taxon>Heteroscleromorpha</taxon>
        <taxon>Suberitida</taxon>
        <taxon>Suberitidae</taxon>
        <taxon>Suberites</taxon>
    </lineage>
</organism>
<evidence type="ECO:0000256" key="4">
    <source>
        <dbReference type="ARBA" id="ARBA00034092"/>
    </source>
</evidence>
<dbReference type="Pfam" id="PF03868">
    <property type="entry name" value="Ribosomal_L6e_N"/>
    <property type="match status" value="1"/>
</dbReference>
<name>Q4KTI2_SUBDO</name>
<dbReference type="Gene3D" id="2.30.30.30">
    <property type="match status" value="1"/>
</dbReference>
<evidence type="ECO:0000256" key="7">
    <source>
        <dbReference type="ARBA" id="ARBA00046388"/>
    </source>
</evidence>
<dbReference type="CDD" id="cd13156">
    <property type="entry name" value="KOW_RPL6"/>
    <property type="match status" value="1"/>
</dbReference>
<comment type="function">
    <text evidence="4">Component of the large ribosomal subunit. The ribosome is a large ribonucleoprotein complex responsible for the synthesis of proteins in the cell.</text>
</comment>
<evidence type="ECO:0000256" key="5">
    <source>
        <dbReference type="ARBA" id="ARBA00035233"/>
    </source>
</evidence>
<dbReference type="GO" id="GO:0003735">
    <property type="term" value="F:structural constituent of ribosome"/>
    <property type="evidence" value="ECO:0007669"/>
    <property type="project" value="InterPro"/>
</dbReference>
<dbReference type="Pfam" id="PF01159">
    <property type="entry name" value="Ribosomal_L6e"/>
    <property type="match status" value="1"/>
</dbReference>
<proteinExistence type="evidence at transcript level"/>
<dbReference type="SUPFAM" id="SSF50104">
    <property type="entry name" value="Translation proteins SH3-like domain"/>
    <property type="match status" value="1"/>
</dbReference>
<dbReference type="AlphaFoldDB" id="Q4KTI2"/>
<evidence type="ECO:0000313" key="9">
    <source>
        <dbReference type="EMBL" id="AAX48836.1"/>
    </source>
</evidence>